<organism evidence="1 2">
    <name type="scientific">Setaria viridis</name>
    <name type="common">Green bristlegrass</name>
    <name type="synonym">Setaria italica subsp. viridis</name>
    <dbReference type="NCBI Taxonomy" id="4556"/>
    <lineage>
        <taxon>Eukaryota</taxon>
        <taxon>Viridiplantae</taxon>
        <taxon>Streptophyta</taxon>
        <taxon>Embryophyta</taxon>
        <taxon>Tracheophyta</taxon>
        <taxon>Spermatophyta</taxon>
        <taxon>Magnoliopsida</taxon>
        <taxon>Liliopsida</taxon>
        <taxon>Poales</taxon>
        <taxon>Poaceae</taxon>
        <taxon>PACMAD clade</taxon>
        <taxon>Panicoideae</taxon>
        <taxon>Panicodae</taxon>
        <taxon>Paniceae</taxon>
        <taxon>Cenchrinae</taxon>
        <taxon>Setaria</taxon>
    </lineage>
</organism>
<evidence type="ECO:0000313" key="1">
    <source>
        <dbReference type="EMBL" id="TKV99250.1"/>
    </source>
</evidence>
<evidence type="ECO:0000313" key="2">
    <source>
        <dbReference type="Proteomes" id="UP000298652"/>
    </source>
</evidence>
<dbReference type="Proteomes" id="UP000298652">
    <property type="component" value="Chromosome 8"/>
</dbReference>
<keyword evidence="2" id="KW-1185">Reference proteome</keyword>
<gene>
    <name evidence="1" type="ORF">SEVIR_8G026807v2</name>
</gene>
<dbReference type="EMBL" id="CM016559">
    <property type="protein sequence ID" value="TKV99250.1"/>
    <property type="molecule type" value="Genomic_DNA"/>
</dbReference>
<dbReference type="Gramene" id="TKV99250">
    <property type="protein sequence ID" value="TKV99250"/>
    <property type="gene ID" value="SEVIR_8G026807v2"/>
</dbReference>
<sequence length="121" mass="13684">MEQDEQLATLMRGLRVQNLRDEQFADDNVRLRLVEKLRTTMREGLPLVYSPEIISAYWGNRPRAVAPRVVQLLSAAGGFISNLISDLINKKLKENEVARAIELSEIVTSRSCLHLVRIAAI</sequence>
<accession>A0A4U6TB76</accession>
<proteinExistence type="predicted"/>
<reference evidence="1" key="1">
    <citation type="submission" date="2019-03" db="EMBL/GenBank/DDBJ databases">
        <title>WGS assembly of Setaria viridis.</title>
        <authorList>
            <person name="Huang P."/>
            <person name="Jenkins J."/>
            <person name="Grimwood J."/>
            <person name="Barry K."/>
            <person name="Healey A."/>
            <person name="Mamidi S."/>
            <person name="Sreedasyam A."/>
            <person name="Shu S."/>
            <person name="Feldman M."/>
            <person name="Wu J."/>
            <person name="Yu Y."/>
            <person name="Chen C."/>
            <person name="Johnson J."/>
            <person name="Rokhsar D."/>
            <person name="Baxter I."/>
            <person name="Schmutz J."/>
            <person name="Brutnell T."/>
            <person name="Kellogg E."/>
        </authorList>
    </citation>
    <scope>NUCLEOTIDE SEQUENCE [LARGE SCALE GENOMIC DNA]</scope>
</reference>
<dbReference type="AlphaFoldDB" id="A0A4U6TB76"/>
<name>A0A4U6TB76_SETVI</name>
<protein>
    <submittedName>
        <fullName evidence="1">Uncharacterized protein</fullName>
    </submittedName>
</protein>